<proteinExistence type="predicted"/>
<feature type="signal peptide" evidence="1">
    <location>
        <begin position="1"/>
        <end position="38"/>
    </location>
</feature>
<protein>
    <recommendedName>
        <fullName evidence="4">BACON domain-containing protein</fullName>
    </recommendedName>
</protein>
<sequence>MKSLTLITFSNLKMLSMKFNFTYLWSLAALLMCCTSCSDSDPAPTPEEDETVSLIATLENERLWESGDEVLINGMKYTVEEGVGSAAATIKVPRAEHYYAAYDTGTGTVTENILSSEFTSTQNVSADMARPMVASSVTPALSFKNLLGSLRLNISGDNGTKITKIVLTATSGSNLTGKFSVDLAYEDTPMIEWTSEASSTLTVDLGSQGIELKEAGTPVDVLLPAASYGGFAVTIYDTKNGVMLNEKLPAIDIPSGETVSTDVTYEPGTEQVVYLKAKVEKAADGSDFIWNSGSSIYVNGEPIILYRGEGTADGEFGPCLQADSYYASTSNASIDGISGTQMRVNIPAKQEYGASLTTLNPAAATSTSTDLNFRYVAGVVKLTVSGPHAVRTIELQGKNNRRLAGDGMINMTASDFALSLNADASKSITVNCGKSGVSIESGHDFSFVLPAGDYSEG</sequence>
<evidence type="ECO:0000313" key="3">
    <source>
        <dbReference type="Proteomes" id="UP000005819"/>
    </source>
</evidence>
<dbReference type="HOGENOM" id="CLU_598050_0_0_10"/>
<reference evidence="2" key="2">
    <citation type="submission" date="2013-09" db="EMBL/GenBank/DDBJ databases">
        <title>Draft genome sequence of Alistipes putredinis (DSM 17216).</title>
        <authorList>
            <person name="Sudarsanam P."/>
            <person name="Ley R."/>
            <person name="Guruge J."/>
            <person name="Turnbaugh P.J."/>
            <person name="Mahowald M."/>
            <person name="Liep D."/>
            <person name="Gordon J."/>
        </authorList>
    </citation>
    <scope>NUCLEOTIDE SEQUENCE</scope>
    <source>
        <strain evidence="2">DSM 17216</strain>
    </source>
</reference>
<organism evidence="2 3">
    <name type="scientific">Alistipes putredinis DSM 17216</name>
    <dbReference type="NCBI Taxonomy" id="445970"/>
    <lineage>
        <taxon>Bacteria</taxon>
        <taxon>Pseudomonadati</taxon>
        <taxon>Bacteroidota</taxon>
        <taxon>Bacteroidia</taxon>
        <taxon>Bacteroidales</taxon>
        <taxon>Rikenellaceae</taxon>
        <taxon>Alistipes</taxon>
    </lineage>
</organism>
<evidence type="ECO:0008006" key="4">
    <source>
        <dbReference type="Google" id="ProtNLM"/>
    </source>
</evidence>
<dbReference type="Proteomes" id="UP000005819">
    <property type="component" value="Unassembled WGS sequence"/>
</dbReference>
<name>B0MW24_9BACT</name>
<keyword evidence="1" id="KW-0732">Signal</keyword>
<reference evidence="2" key="1">
    <citation type="submission" date="2007-10" db="EMBL/GenBank/DDBJ databases">
        <authorList>
            <person name="Fulton L."/>
            <person name="Clifton S."/>
            <person name="Fulton B."/>
            <person name="Xu J."/>
            <person name="Minx P."/>
            <person name="Pepin K.H."/>
            <person name="Johnson M."/>
            <person name="Thiruvilangam P."/>
            <person name="Bhonagiri V."/>
            <person name="Nash W.E."/>
            <person name="Mardis E.R."/>
            <person name="Wilson R.K."/>
        </authorList>
    </citation>
    <scope>NUCLEOTIDE SEQUENCE [LARGE SCALE GENOMIC DNA]</scope>
    <source>
        <strain evidence="2">DSM 17216</strain>
    </source>
</reference>
<feature type="chain" id="PRO_5002750673" description="BACON domain-containing protein" evidence="1">
    <location>
        <begin position="39"/>
        <end position="457"/>
    </location>
</feature>
<accession>B0MW24</accession>
<gene>
    <name evidence="2" type="ORF">ALIPUT_01326</name>
</gene>
<dbReference type="EMBL" id="ABFK02000018">
    <property type="protein sequence ID" value="EDS03500.1"/>
    <property type="molecule type" value="Genomic_DNA"/>
</dbReference>
<keyword evidence="3" id="KW-1185">Reference proteome</keyword>
<comment type="caution">
    <text evidence="2">The sequence shown here is derived from an EMBL/GenBank/DDBJ whole genome shotgun (WGS) entry which is preliminary data.</text>
</comment>
<dbReference type="AlphaFoldDB" id="B0MW24"/>
<evidence type="ECO:0000256" key="1">
    <source>
        <dbReference type="SAM" id="SignalP"/>
    </source>
</evidence>
<evidence type="ECO:0000313" key="2">
    <source>
        <dbReference type="EMBL" id="EDS03500.1"/>
    </source>
</evidence>